<dbReference type="Gene3D" id="3.40.50.720">
    <property type="entry name" value="NAD(P)-binding Rossmann-like Domain"/>
    <property type="match status" value="1"/>
</dbReference>
<evidence type="ECO:0000256" key="1">
    <source>
        <dbReference type="ARBA" id="ARBA00006484"/>
    </source>
</evidence>
<proteinExistence type="inferred from homology"/>
<dbReference type="HOGENOM" id="CLU_010194_44_0_1"/>
<protein>
    <submittedName>
        <fullName evidence="3">Uncharacterized protein</fullName>
    </submittedName>
</protein>
<dbReference type="OrthoDB" id="191139at2759"/>
<dbReference type="STRING" id="913774.A0A0C3CB44"/>
<reference evidence="3 4" key="1">
    <citation type="submission" date="2014-04" db="EMBL/GenBank/DDBJ databases">
        <authorList>
            <consortium name="DOE Joint Genome Institute"/>
            <person name="Kuo A."/>
            <person name="Martino E."/>
            <person name="Perotto S."/>
            <person name="Kohler A."/>
            <person name="Nagy L.G."/>
            <person name="Floudas D."/>
            <person name="Copeland A."/>
            <person name="Barry K.W."/>
            <person name="Cichocki N."/>
            <person name="Veneault-Fourrey C."/>
            <person name="LaButti K."/>
            <person name="Lindquist E.A."/>
            <person name="Lipzen A."/>
            <person name="Lundell T."/>
            <person name="Morin E."/>
            <person name="Murat C."/>
            <person name="Sun H."/>
            <person name="Tunlid A."/>
            <person name="Henrissat B."/>
            <person name="Grigoriev I.V."/>
            <person name="Hibbett D.S."/>
            <person name="Martin F."/>
            <person name="Nordberg H.P."/>
            <person name="Cantor M.N."/>
            <person name="Hua S.X."/>
        </authorList>
    </citation>
    <scope>NUCLEOTIDE SEQUENCE [LARGE SCALE GENOMIC DNA]</scope>
    <source>
        <strain evidence="3 4">Zn</strain>
    </source>
</reference>
<name>A0A0C3CB44_OIDMZ</name>
<comment type="similarity">
    <text evidence="1">Belongs to the short-chain dehydrogenases/reductases (SDR) family.</text>
</comment>
<dbReference type="Proteomes" id="UP000054321">
    <property type="component" value="Unassembled WGS sequence"/>
</dbReference>
<dbReference type="PANTHER" id="PTHR24320:SF283">
    <property type="entry name" value="RETINOL DEHYDROGENASE 11"/>
    <property type="match status" value="1"/>
</dbReference>
<keyword evidence="2" id="KW-0560">Oxidoreductase</keyword>
<dbReference type="InterPro" id="IPR036291">
    <property type="entry name" value="NAD(P)-bd_dom_sf"/>
</dbReference>
<dbReference type="AlphaFoldDB" id="A0A0C3CB44"/>
<dbReference type="SUPFAM" id="SSF51735">
    <property type="entry name" value="NAD(P)-binding Rossmann-fold domains"/>
    <property type="match status" value="1"/>
</dbReference>
<gene>
    <name evidence="3" type="ORF">OIDMADRAFT_44862</name>
</gene>
<evidence type="ECO:0000313" key="4">
    <source>
        <dbReference type="Proteomes" id="UP000054321"/>
    </source>
</evidence>
<evidence type="ECO:0000313" key="3">
    <source>
        <dbReference type="EMBL" id="KIM96113.1"/>
    </source>
</evidence>
<evidence type="ECO:0000256" key="2">
    <source>
        <dbReference type="ARBA" id="ARBA00023002"/>
    </source>
</evidence>
<dbReference type="PANTHER" id="PTHR24320">
    <property type="entry name" value="RETINOL DEHYDROGENASE"/>
    <property type="match status" value="1"/>
</dbReference>
<sequence>MSPYNADTTAEQVALDCRSQIANKTILVTGVSPGGLGAQFAITIAKYEPACIILAARNISKVEATAREITAAAPAVRTWPIELDLGSQNQIREAAAKINALDENLDVIVNNAGIMACPYSKTVDGIESQFGINHIGHFLLTNLLLPKILAKKLPIRVVNVTSNGYRLGPIRFEDWNFDDGNTYNNWVAYGQSKSANMLFSVSLAHKLGKQGLVSVSLHPGVIQTQLGRDVSMDDFQELGQLDRKQGHRTYWGPFHFKTLSQGAATHVFAAFHPSLDLPEYNRSYLSDSQVVSPSEVRSWARDSIEAEQLWNLSEKIVDQKFEY</sequence>
<dbReference type="GO" id="GO:0016491">
    <property type="term" value="F:oxidoreductase activity"/>
    <property type="evidence" value="ECO:0007669"/>
    <property type="project" value="UniProtKB-KW"/>
</dbReference>
<keyword evidence="4" id="KW-1185">Reference proteome</keyword>
<dbReference type="InterPro" id="IPR002347">
    <property type="entry name" value="SDR_fam"/>
</dbReference>
<dbReference type="EMBL" id="KN832885">
    <property type="protein sequence ID" value="KIM96113.1"/>
    <property type="molecule type" value="Genomic_DNA"/>
</dbReference>
<dbReference type="PRINTS" id="PR00081">
    <property type="entry name" value="GDHRDH"/>
</dbReference>
<organism evidence="3 4">
    <name type="scientific">Oidiodendron maius (strain Zn)</name>
    <dbReference type="NCBI Taxonomy" id="913774"/>
    <lineage>
        <taxon>Eukaryota</taxon>
        <taxon>Fungi</taxon>
        <taxon>Dikarya</taxon>
        <taxon>Ascomycota</taxon>
        <taxon>Pezizomycotina</taxon>
        <taxon>Leotiomycetes</taxon>
        <taxon>Leotiomycetes incertae sedis</taxon>
        <taxon>Myxotrichaceae</taxon>
        <taxon>Oidiodendron</taxon>
    </lineage>
</organism>
<dbReference type="InParanoid" id="A0A0C3CB44"/>
<reference evidence="4" key="2">
    <citation type="submission" date="2015-01" db="EMBL/GenBank/DDBJ databases">
        <title>Evolutionary Origins and Diversification of the Mycorrhizal Mutualists.</title>
        <authorList>
            <consortium name="DOE Joint Genome Institute"/>
            <consortium name="Mycorrhizal Genomics Consortium"/>
            <person name="Kohler A."/>
            <person name="Kuo A."/>
            <person name="Nagy L.G."/>
            <person name="Floudas D."/>
            <person name="Copeland A."/>
            <person name="Barry K.W."/>
            <person name="Cichocki N."/>
            <person name="Veneault-Fourrey C."/>
            <person name="LaButti K."/>
            <person name="Lindquist E.A."/>
            <person name="Lipzen A."/>
            <person name="Lundell T."/>
            <person name="Morin E."/>
            <person name="Murat C."/>
            <person name="Riley R."/>
            <person name="Ohm R."/>
            <person name="Sun H."/>
            <person name="Tunlid A."/>
            <person name="Henrissat B."/>
            <person name="Grigoriev I.V."/>
            <person name="Hibbett D.S."/>
            <person name="Martin F."/>
        </authorList>
    </citation>
    <scope>NUCLEOTIDE SEQUENCE [LARGE SCALE GENOMIC DNA]</scope>
    <source>
        <strain evidence="4">Zn</strain>
    </source>
</reference>
<accession>A0A0C3CB44</accession>
<dbReference type="Pfam" id="PF00106">
    <property type="entry name" value="adh_short"/>
    <property type="match status" value="1"/>
</dbReference>